<feature type="region of interest" description="Disordered" evidence="1">
    <location>
        <begin position="176"/>
        <end position="197"/>
    </location>
</feature>
<name>A0ABN3FW67_9ACTN</name>
<evidence type="ECO:0000256" key="1">
    <source>
        <dbReference type="SAM" id="MobiDB-lite"/>
    </source>
</evidence>
<reference evidence="2 3" key="1">
    <citation type="journal article" date="2019" name="Int. J. Syst. Evol. Microbiol.">
        <title>The Global Catalogue of Microorganisms (GCM) 10K type strain sequencing project: providing services to taxonomists for standard genome sequencing and annotation.</title>
        <authorList>
            <consortium name="The Broad Institute Genomics Platform"/>
            <consortium name="The Broad Institute Genome Sequencing Center for Infectious Disease"/>
            <person name="Wu L."/>
            <person name="Ma J."/>
        </authorList>
    </citation>
    <scope>NUCLEOTIDE SEQUENCE [LARGE SCALE GENOMIC DNA]</scope>
    <source>
        <strain evidence="2 3">JCM 3272</strain>
    </source>
</reference>
<feature type="compositionally biased region" description="Low complexity" evidence="1">
    <location>
        <begin position="106"/>
        <end position="122"/>
    </location>
</feature>
<protein>
    <submittedName>
        <fullName evidence="2">Uncharacterized protein</fullName>
    </submittedName>
</protein>
<evidence type="ECO:0000313" key="2">
    <source>
        <dbReference type="EMBL" id="GAA2338608.1"/>
    </source>
</evidence>
<evidence type="ECO:0000313" key="3">
    <source>
        <dbReference type="Proteomes" id="UP001501444"/>
    </source>
</evidence>
<keyword evidence="3" id="KW-1185">Reference proteome</keyword>
<feature type="region of interest" description="Disordered" evidence="1">
    <location>
        <begin position="50"/>
        <end position="69"/>
    </location>
</feature>
<gene>
    <name evidence="2" type="ORF">GCM10010170_020370</name>
</gene>
<dbReference type="EMBL" id="BAAARV010000018">
    <property type="protein sequence ID" value="GAA2338608.1"/>
    <property type="molecule type" value="Genomic_DNA"/>
</dbReference>
<accession>A0ABN3FW67</accession>
<organism evidence="2 3">
    <name type="scientific">Dactylosporangium salmoneum</name>
    <dbReference type="NCBI Taxonomy" id="53361"/>
    <lineage>
        <taxon>Bacteria</taxon>
        <taxon>Bacillati</taxon>
        <taxon>Actinomycetota</taxon>
        <taxon>Actinomycetes</taxon>
        <taxon>Micromonosporales</taxon>
        <taxon>Micromonosporaceae</taxon>
        <taxon>Dactylosporangium</taxon>
    </lineage>
</organism>
<comment type="caution">
    <text evidence="2">The sequence shown here is derived from an EMBL/GenBank/DDBJ whole genome shotgun (WGS) entry which is preliminary data.</text>
</comment>
<feature type="region of interest" description="Disordered" evidence="1">
    <location>
        <begin position="106"/>
        <end position="144"/>
    </location>
</feature>
<proteinExistence type="predicted"/>
<dbReference type="Gene3D" id="2.60.120.200">
    <property type="match status" value="1"/>
</dbReference>
<sequence>MLRGVNARKYPLRTASIARSLGSRPGRGPWISAVAGPATSRVAATQFDAAPTRTGDASSGGGQRGTGPAVPLRLRVASDCATVAGQDGAPRSSSSVRWAAAGGARASAPATAGQTDAAATRAVSPFPPRADGCTRPVGVRDASSGRLRRHVDGALTADVAAGPAWAAGGAFTIGRGEWHGGDAGHFPGRIDRSRSPN</sequence>
<dbReference type="Proteomes" id="UP001501444">
    <property type="component" value="Unassembled WGS sequence"/>
</dbReference>